<evidence type="ECO:0000313" key="1">
    <source>
        <dbReference type="EMBL" id="AMS39349.1"/>
    </source>
</evidence>
<reference evidence="1 3" key="1">
    <citation type="submission" date="2016-03" db="EMBL/GenBank/DDBJ databases">
        <title>Complete genome of Aminobacter aminovorans KCTC 2477.</title>
        <authorList>
            <person name="Kim K.M."/>
        </authorList>
    </citation>
    <scope>NUCLEOTIDE SEQUENCE [LARGE SCALE GENOMIC DNA]</scope>
    <source>
        <strain evidence="1 3">KCTC 2477</strain>
    </source>
</reference>
<proteinExistence type="predicted"/>
<sequence length="705" mass="76015">MIGADIETARTMARDLSTFEFSALEPAAAELCTKLIETVIDPSFPGAIIPNVDATGDLRLILAAPTMTAWRRLSPVLRAFAGPTLTSFDGLLEPLSHGDPVVEIVMHSQPAATGVMRLPTKNRLSALRALLQARDMLGRAPNLQRAAPEPTSWLLARFQDYLNVGRRDAATDILARIKSELRLDSLNLKFLEVQLLATFSDWTGIVGLPGFANLCLARRSPAVTALLLEALYRVHLADPFDAGDASETRPLYEAAVRPFAQPMLSLPAPMTLKEGGWRIYGLESWIAPSRTDIALALVNRQDVLGWISHRLPAAVPAAGLAPEPTPLDSARSALVQVDAVESVDAVAAALAALAKLTSEELARLRGAEPFRSTLQVTDQLAEIDLPTSWTEWLAKTADPSFTTALDIARKGKDEWTIEAGAGDPVAVQALASALDHAQSNALATERTGQALPFLVAWLQRDPDFPRSAMTPIYASLLTLFALGPARGRGTYDSSQILVSALLTAGLDVKAYKALIADIEELAGDGFGVDMVYWVLEITEEFMRASAPDVDARESFLHGVLAHIAPIYARLTSLQRAAMGRLAQELGWTLQSLGISAGIGEPDDFSSRIQGLRIAIYSLTEAASRQAKAAIEEIAPTAIVDCNADHGGTARLRALAENADLFVMTWLSAKHAATDFIREHRANRPLLYAQGRGFSSILRAIEDHLS</sequence>
<dbReference type="RefSeq" id="WP_067955148.1">
    <property type="nucleotide sequence ID" value="NZ_CP015005.1"/>
</dbReference>
<dbReference type="KEGG" id="aak:AA2016_0410"/>
<gene>
    <name evidence="1" type="ORF">AA2016_0410</name>
    <name evidence="2" type="ORF">FHS67_003825</name>
</gene>
<dbReference type="NCBIfam" id="NF041061">
    <property type="entry name" value="DpdD"/>
    <property type="match status" value="1"/>
</dbReference>
<dbReference type="InterPro" id="IPR049807">
    <property type="entry name" value="DpdD-like"/>
</dbReference>
<name>A0AAC8YK55_AMIAI</name>
<evidence type="ECO:0000313" key="2">
    <source>
        <dbReference type="EMBL" id="MBB3707494.1"/>
    </source>
</evidence>
<protein>
    <submittedName>
        <fullName evidence="1">Uncharacterized protein</fullName>
    </submittedName>
</protein>
<evidence type="ECO:0000313" key="4">
    <source>
        <dbReference type="Proteomes" id="UP000577697"/>
    </source>
</evidence>
<organism evidence="1 3">
    <name type="scientific">Aminobacter aminovorans</name>
    <name type="common">Chelatobacter heintzii</name>
    <dbReference type="NCBI Taxonomy" id="83263"/>
    <lineage>
        <taxon>Bacteria</taxon>
        <taxon>Pseudomonadati</taxon>
        <taxon>Pseudomonadota</taxon>
        <taxon>Alphaproteobacteria</taxon>
        <taxon>Hyphomicrobiales</taxon>
        <taxon>Phyllobacteriaceae</taxon>
        <taxon>Aminobacter</taxon>
    </lineage>
</organism>
<dbReference type="EMBL" id="CP015005">
    <property type="protein sequence ID" value="AMS39349.1"/>
    <property type="molecule type" value="Genomic_DNA"/>
</dbReference>
<accession>A0AAC8YK55</accession>
<keyword evidence="4" id="KW-1185">Reference proteome</keyword>
<evidence type="ECO:0000313" key="3">
    <source>
        <dbReference type="Proteomes" id="UP000075755"/>
    </source>
</evidence>
<reference evidence="2 4" key="2">
    <citation type="submission" date="2020-08" db="EMBL/GenBank/DDBJ databases">
        <title>Genomic Encyclopedia of Type Strains, Phase IV (KMG-IV): sequencing the most valuable type-strain genomes for metagenomic binning, comparative biology and taxonomic classification.</title>
        <authorList>
            <person name="Goeker M."/>
        </authorList>
    </citation>
    <scope>NUCLEOTIDE SEQUENCE [LARGE SCALE GENOMIC DNA]</scope>
    <source>
        <strain evidence="2 4">DSM 10368</strain>
    </source>
</reference>
<dbReference type="EMBL" id="JACICB010000014">
    <property type="protein sequence ID" value="MBB3707494.1"/>
    <property type="molecule type" value="Genomic_DNA"/>
</dbReference>
<dbReference type="AlphaFoldDB" id="A0AAC8YK55"/>
<dbReference type="Proteomes" id="UP000577697">
    <property type="component" value="Unassembled WGS sequence"/>
</dbReference>
<dbReference type="Proteomes" id="UP000075755">
    <property type="component" value="Chromosome"/>
</dbReference>